<reference evidence="1 2" key="1">
    <citation type="journal article" date="2020" name="Cell">
        <title>Large-Scale Comparative Analyses of Tick Genomes Elucidate Their Genetic Diversity and Vector Capacities.</title>
        <authorList>
            <consortium name="Tick Genome and Microbiome Consortium (TIGMIC)"/>
            <person name="Jia N."/>
            <person name="Wang J."/>
            <person name="Shi W."/>
            <person name="Du L."/>
            <person name="Sun Y."/>
            <person name="Zhan W."/>
            <person name="Jiang J.F."/>
            <person name="Wang Q."/>
            <person name="Zhang B."/>
            <person name="Ji P."/>
            <person name="Bell-Sakyi L."/>
            <person name="Cui X.M."/>
            <person name="Yuan T.T."/>
            <person name="Jiang B.G."/>
            <person name="Yang W.F."/>
            <person name="Lam T.T."/>
            <person name="Chang Q.C."/>
            <person name="Ding S.J."/>
            <person name="Wang X.J."/>
            <person name="Zhu J.G."/>
            <person name="Ruan X.D."/>
            <person name="Zhao L."/>
            <person name="Wei J.T."/>
            <person name="Ye R.Z."/>
            <person name="Que T.C."/>
            <person name="Du C.H."/>
            <person name="Zhou Y.H."/>
            <person name="Cheng J.X."/>
            <person name="Dai P.F."/>
            <person name="Guo W.B."/>
            <person name="Han X.H."/>
            <person name="Huang E.J."/>
            <person name="Li L.F."/>
            <person name="Wei W."/>
            <person name="Gao Y.C."/>
            <person name="Liu J.Z."/>
            <person name="Shao H.Z."/>
            <person name="Wang X."/>
            <person name="Wang C.C."/>
            <person name="Yang T.C."/>
            <person name="Huo Q.B."/>
            <person name="Li W."/>
            <person name="Chen H.Y."/>
            <person name="Chen S.E."/>
            <person name="Zhou L.G."/>
            <person name="Ni X.B."/>
            <person name="Tian J.H."/>
            <person name="Sheng Y."/>
            <person name="Liu T."/>
            <person name="Pan Y.S."/>
            <person name="Xia L.Y."/>
            <person name="Li J."/>
            <person name="Zhao F."/>
            <person name="Cao W.C."/>
        </authorList>
    </citation>
    <scope>NUCLEOTIDE SEQUENCE [LARGE SCALE GENOMIC DNA]</scope>
    <source>
        <strain evidence="1">Iper-2018</strain>
    </source>
</reference>
<evidence type="ECO:0000313" key="1">
    <source>
        <dbReference type="EMBL" id="KAG0430478.1"/>
    </source>
</evidence>
<dbReference type="Proteomes" id="UP000805193">
    <property type="component" value="Unassembled WGS sequence"/>
</dbReference>
<evidence type="ECO:0000313" key="2">
    <source>
        <dbReference type="Proteomes" id="UP000805193"/>
    </source>
</evidence>
<proteinExistence type="predicted"/>
<dbReference type="EMBL" id="JABSTQ010009320">
    <property type="protein sequence ID" value="KAG0430478.1"/>
    <property type="molecule type" value="Genomic_DNA"/>
</dbReference>
<gene>
    <name evidence="1" type="ORF">HPB47_022680</name>
</gene>
<comment type="caution">
    <text evidence="1">The sequence shown here is derived from an EMBL/GenBank/DDBJ whole genome shotgun (WGS) entry which is preliminary data.</text>
</comment>
<organism evidence="1 2">
    <name type="scientific">Ixodes persulcatus</name>
    <name type="common">Taiga tick</name>
    <dbReference type="NCBI Taxonomy" id="34615"/>
    <lineage>
        <taxon>Eukaryota</taxon>
        <taxon>Metazoa</taxon>
        <taxon>Ecdysozoa</taxon>
        <taxon>Arthropoda</taxon>
        <taxon>Chelicerata</taxon>
        <taxon>Arachnida</taxon>
        <taxon>Acari</taxon>
        <taxon>Parasitiformes</taxon>
        <taxon>Ixodida</taxon>
        <taxon>Ixodoidea</taxon>
        <taxon>Ixodidae</taxon>
        <taxon>Ixodinae</taxon>
        <taxon>Ixodes</taxon>
    </lineage>
</organism>
<keyword evidence="2" id="KW-1185">Reference proteome</keyword>
<protein>
    <submittedName>
        <fullName evidence="1">Uncharacterized protein</fullName>
    </submittedName>
</protein>
<sequence>MNDRGVKRLVAPFDARRRRILQGPNNGFQRRRRAFRNPEYEFVGEYETPVGSVRHSGDPDHEAVSKDIVSFPEDDGPVLPNDDVLSHEVRHHGSRGFVPVRRREDKNLVGSVRDLEAPRGVVEVNEPGNPVFKEGNLNTISSDKVPPDSHPPLESREPFNPRKLSSNKRSQVYGFQKKKFNRTF</sequence>
<accession>A0AC60QBF7</accession>
<name>A0AC60QBF7_IXOPE</name>